<organism evidence="1 2">
    <name type="scientific">Caerostris darwini</name>
    <dbReference type="NCBI Taxonomy" id="1538125"/>
    <lineage>
        <taxon>Eukaryota</taxon>
        <taxon>Metazoa</taxon>
        <taxon>Ecdysozoa</taxon>
        <taxon>Arthropoda</taxon>
        <taxon>Chelicerata</taxon>
        <taxon>Arachnida</taxon>
        <taxon>Araneae</taxon>
        <taxon>Araneomorphae</taxon>
        <taxon>Entelegynae</taxon>
        <taxon>Araneoidea</taxon>
        <taxon>Araneidae</taxon>
        <taxon>Caerostris</taxon>
    </lineage>
</organism>
<comment type="caution">
    <text evidence="1">The sequence shown here is derived from an EMBL/GenBank/DDBJ whole genome shotgun (WGS) entry which is preliminary data.</text>
</comment>
<accession>A0AAV4R184</accession>
<name>A0AAV4R184_9ARAC</name>
<gene>
    <name evidence="1" type="ORF">CDAR_116661</name>
</gene>
<protein>
    <recommendedName>
        <fullName evidence="3">Ribosomal protein L2</fullName>
    </recommendedName>
</protein>
<proteinExistence type="predicted"/>
<evidence type="ECO:0000313" key="1">
    <source>
        <dbReference type="EMBL" id="GIY15319.1"/>
    </source>
</evidence>
<evidence type="ECO:0008006" key="3">
    <source>
        <dbReference type="Google" id="ProtNLM"/>
    </source>
</evidence>
<dbReference type="AlphaFoldDB" id="A0AAV4R184"/>
<reference evidence="1 2" key="1">
    <citation type="submission" date="2021-06" db="EMBL/GenBank/DDBJ databases">
        <title>Caerostris darwini draft genome.</title>
        <authorList>
            <person name="Kono N."/>
            <person name="Arakawa K."/>
        </authorList>
    </citation>
    <scope>NUCLEOTIDE SEQUENCE [LARGE SCALE GENOMIC DNA]</scope>
</reference>
<dbReference type="Proteomes" id="UP001054837">
    <property type="component" value="Unassembled WGS sequence"/>
</dbReference>
<dbReference type="EMBL" id="BPLQ01005517">
    <property type="protein sequence ID" value="GIY15319.1"/>
    <property type="molecule type" value="Genomic_DNA"/>
</dbReference>
<keyword evidence="2" id="KW-1185">Reference proteome</keyword>
<sequence>MENGVWRHRPRGSLDPKRSQIHTRASFGKLLSSRPHYLGRKFAFNVCAHLFASGDKVGGGDKEITRSETSGELNFRAVEFSGRNNTFQENGDWCVASQTLRPLDPKGSRNTHPCFFLKIVKLTAPLFGKEIRRMIFSVTTLNDFKWPLRQRNNNRSKTSGELNFRAAVSPGRSNTFQANGEWCVASQTPGPLDHKRSRNTHPSFGKLLSARPHYLGRRFAEQRNNNLSETSGELNFSAIAFQGRSNPFRENGEWRHKPQGLWIIRDPKIHIRASFGKLLSSRPHYLGRRFAEW</sequence>
<evidence type="ECO:0000313" key="2">
    <source>
        <dbReference type="Proteomes" id="UP001054837"/>
    </source>
</evidence>